<organism evidence="1">
    <name type="scientific">Sedimenticola thiotaurini</name>
    <dbReference type="NCBI Taxonomy" id="1543721"/>
    <lineage>
        <taxon>Bacteria</taxon>
        <taxon>Pseudomonadati</taxon>
        <taxon>Pseudomonadota</taxon>
        <taxon>Gammaproteobacteria</taxon>
        <taxon>Chromatiales</taxon>
        <taxon>Sedimenticolaceae</taxon>
        <taxon>Sedimenticola</taxon>
    </lineage>
</organism>
<sequence length="245" mass="27579">MLDQDDPETVRAGTPAYLLLIDSLIGESPDDGRLLRAGARLYGAYATALVTDPERGRRLTGHSLKLARRALCIDLPDLCRQLDAPFDRFQPLLEQVSSGTLPSLYGMAVSWAGWIQVRSDDWNALAQLPRVEAMLQRVVDLEPDYDRGRAQLYLGVLRTQLPPALGGKPELGRHHFELAIRYSGGRDLMAKVEYARRYARLVFDRTLHDRLLNEVLAASPEEPGLTLSNVLAREQARRLLDEEYF</sequence>
<dbReference type="Proteomes" id="UP000886251">
    <property type="component" value="Unassembled WGS sequence"/>
</dbReference>
<reference evidence="1" key="1">
    <citation type="journal article" date="2020" name="mSystems">
        <title>Genome- and Community-Level Interaction Insights into Carbon Utilization and Element Cycling Functions of Hydrothermarchaeota in Hydrothermal Sediment.</title>
        <authorList>
            <person name="Zhou Z."/>
            <person name="Liu Y."/>
            <person name="Xu W."/>
            <person name="Pan J."/>
            <person name="Luo Z.H."/>
            <person name="Li M."/>
        </authorList>
    </citation>
    <scope>NUCLEOTIDE SEQUENCE [LARGE SCALE GENOMIC DNA]</scope>
    <source>
        <strain evidence="1">HyVt-443</strain>
    </source>
</reference>
<accession>A0A831RNE3</accession>
<dbReference type="InterPro" id="IPR038537">
    <property type="entry name" value="TatT_sf"/>
</dbReference>
<evidence type="ECO:0000313" key="1">
    <source>
        <dbReference type="EMBL" id="HEB95724.1"/>
    </source>
</evidence>
<dbReference type="EMBL" id="DRKP01000054">
    <property type="protein sequence ID" value="HEB95724.1"/>
    <property type="molecule type" value="Genomic_DNA"/>
</dbReference>
<name>A0A831RNE3_9GAMM</name>
<comment type="caution">
    <text evidence="1">The sequence shown here is derived from an EMBL/GenBank/DDBJ whole genome shotgun (WGS) entry which is preliminary data.</text>
</comment>
<dbReference type="InterPro" id="IPR031823">
    <property type="entry name" value="TatT"/>
</dbReference>
<dbReference type="Pfam" id="PF16811">
    <property type="entry name" value="TAtT"/>
    <property type="match status" value="1"/>
</dbReference>
<gene>
    <name evidence="1" type="ORF">ENI96_04750</name>
</gene>
<proteinExistence type="predicted"/>
<protein>
    <submittedName>
        <fullName evidence="1">Uncharacterized protein</fullName>
    </submittedName>
</protein>
<dbReference type="AlphaFoldDB" id="A0A831RNE3"/>
<dbReference type="Gene3D" id="1.25.40.920">
    <property type="entry name" value="TRAP transporter T-component"/>
    <property type="match status" value="1"/>
</dbReference>